<gene>
    <name evidence="1" type="ORF">F2Q69_00005173</name>
</gene>
<sequence>MHDLKTIGGYFTWIGNRAHYHIKSRIDRAMANCDWLDMYPTAHVKLLPWIGSDHKPLLVCTEDIKVSKHSLFRYGNRWRFNPEVKRVIKDDWATKCTNIPPKDFHRIIEKCRRALSRWKSKNQTNTTKRINQLKEQIQQMYQSSTIDYATLNILKVELNLQYRMEE</sequence>
<accession>A0A8S9PLI1</accession>
<dbReference type="PANTHER" id="PTHR33710">
    <property type="entry name" value="BNAC02G09200D PROTEIN"/>
    <property type="match status" value="1"/>
</dbReference>
<organism evidence="1 2">
    <name type="scientific">Brassica cretica</name>
    <name type="common">Mustard</name>
    <dbReference type="NCBI Taxonomy" id="69181"/>
    <lineage>
        <taxon>Eukaryota</taxon>
        <taxon>Viridiplantae</taxon>
        <taxon>Streptophyta</taxon>
        <taxon>Embryophyta</taxon>
        <taxon>Tracheophyta</taxon>
        <taxon>Spermatophyta</taxon>
        <taxon>Magnoliopsida</taxon>
        <taxon>eudicotyledons</taxon>
        <taxon>Gunneridae</taxon>
        <taxon>Pentapetalae</taxon>
        <taxon>rosids</taxon>
        <taxon>malvids</taxon>
        <taxon>Brassicales</taxon>
        <taxon>Brassicaceae</taxon>
        <taxon>Brassiceae</taxon>
        <taxon>Brassica</taxon>
    </lineage>
</organism>
<evidence type="ECO:0000313" key="1">
    <source>
        <dbReference type="EMBL" id="KAF3513787.1"/>
    </source>
</evidence>
<comment type="caution">
    <text evidence="1">The sequence shown here is derived from an EMBL/GenBank/DDBJ whole genome shotgun (WGS) entry which is preliminary data.</text>
</comment>
<dbReference type="PANTHER" id="PTHR33710:SF71">
    <property type="entry name" value="ENDONUCLEASE_EXONUCLEASE_PHOSPHATASE DOMAIN-CONTAINING PROTEIN"/>
    <property type="match status" value="1"/>
</dbReference>
<proteinExistence type="predicted"/>
<name>A0A8S9PLI1_BRACR</name>
<dbReference type="Gene3D" id="3.60.10.10">
    <property type="entry name" value="Endonuclease/exonuclease/phosphatase"/>
    <property type="match status" value="1"/>
</dbReference>
<reference evidence="1" key="1">
    <citation type="submission" date="2019-12" db="EMBL/GenBank/DDBJ databases">
        <title>Genome sequencing and annotation of Brassica cretica.</title>
        <authorList>
            <person name="Studholme D.J."/>
            <person name="Sarris P."/>
        </authorList>
    </citation>
    <scope>NUCLEOTIDE SEQUENCE</scope>
    <source>
        <strain evidence="1">PFS-109/04</strain>
        <tissue evidence="1">Leaf</tissue>
    </source>
</reference>
<dbReference type="InterPro" id="IPR036691">
    <property type="entry name" value="Endo/exonu/phosph_ase_sf"/>
</dbReference>
<protein>
    <recommendedName>
        <fullName evidence="3">Endonuclease/exonuclease/phosphatase domain-containing protein</fullName>
    </recommendedName>
</protein>
<evidence type="ECO:0000313" key="2">
    <source>
        <dbReference type="Proteomes" id="UP000712600"/>
    </source>
</evidence>
<dbReference type="EMBL" id="QGKX02001521">
    <property type="protein sequence ID" value="KAF3513787.1"/>
    <property type="molecule type" value="Genomic_DNA"/>
</dbReference>
<dbReference type="Proteomes" id="UP000712600">
    <property type="component" value="Unassembled WGS sequence"/>
</dbReference>
<evidence type="ECO:0008006" key="3">
    <source>
        <dbReference type="Google" id="ProtNLM"/>
    </source>
</evidence>
<dbReference type="SUPFAM" id="SSF56219">
    <property type="entry name" value="DNase I-like"/>
    <property type="match status" value="1"/>
</dbReference>
<dbReference type="AlphaFoldDB" id="A0A8S9PLI1"/>